<dbReference type="EMBL" id="RKLR01000011">
    <property type="protein sequence ID" value="MBX0325245.1"/>
    <property type="molecule type" value="Genomic_DNA"/>
</dbReference>
<evidence type="ECO:0000313" key="3">
    <source>
        <dbReference type="Proteomes" id="UP001430377"/>
    </source>
</evidence>
<dbReference type="Proteomes" id="UP001430377">
    <property type="component" value="Unassembled WGS sequence"/>
</dbReference>
<dbReference type="GO" id="GO:0016787">
    <property type="term" value="F:hydrolase activity"/>
    <property type="evidence" value="ECO:0007669"/>
    <property type="project" value="UniProtKB-KW"/>
</dbReference>
<sequence length="405" mass="44267">MKGYTHGATVAGVSSALVAGWLRSRVRDEYTSGIEPPSIKERLQRRAPLAVAGLGFTGLSAAVSYRFDTYELDILNDDAIPLNGAHRELHSIPILGSAYGAARIIKYAATKVGESTAGYLHLSEQSEAIINAMESMADWVLDSVAFGSLGHFAGDLPTKGDRGFAALRLLRPFSRRNFSFGWIAHDATPWNRYLQIASLAVAGAAWSVSGLYLLSWQPPEDRLTEYIEKLGTCEDYSAVKNQVLGDIERLFTHLLDHTERAFWNLPLFESSPADIRNAPEEHWYRMSYSLQEILNVGSADFETLVEMDILPQIAAHSGDGTPLRRSQAELQADEIPLLDESDTNVDSLSPDREFTSTGTLNADGPDEDEGLSPPDNDGISLTDQEQTDEGTSITSGDEHSSGDTE</sequence>
<feature type="compositionally biased region" description="Basic and acidic residues" evidence="1">
    <location>
        <begin position="396"/>
        <end position="405"/>
    </location>
</feature>
<proteinExistence type="predicted"/>
<comment type="caution">
    <text evidence="2">The sequence shown here is derived from an EMBL/GenBank/DDBJ whole genome shotgun (WGS) entry which is preliminary data.</text>
</comment>
<dbReference type="AlphaFoldDB" id="A0AAW4PXJ4"/>
<keyword evidence="3" id="KW-1185">Reference proteome</keyword>
<name>A0AAW4PXJ4_9EURY</name>
<protein>
    <submittedName>
        <fullName evidence="2">Metal-dependent hydrolase</fullName>
    </submittedName>
</protein>
<organism evidence="2 3">
    <name type="scientific">Haloarcula rubra</name>
    <dbReference type="NCBI Taxonomy" id="2487747"/>
    <lineage>
        <taxon>Archaea</taxon>
        <taxon>Methanobacteriati</taxon>
        <taxon>Methanobacteriota</taxon>
        <taxon>Stenosarchaea group</taxon>
        <taxon>Halobacteria</taxon>
        <taxon>Halobacteriales</taxon>
        <taxon>Haloarculaceae</taxon>
        <taxon>Haloarcula</taxon>
    </lineage>
</organism>
<gene>
    <name evidence="2" type="ORF">EGH21_19650</name>
</gene>
<dbReference type="RefSeq" id="WP_220620109.1">
    <property type="nucleotide sequence ID" value="NZ_RKLR01000011.1"/>
</dbReference>
<evidence type="ECO:0000256" key="1">
    <source>
        <dbReference type="SAM" id="MobiDB-lite"/>
    </source>
</evidence>
<keyword evidence="2" id="KW-0378">Hydrolase</keyword>
<feature type="region of interest" description="Disordered" evidence="1">
    <location>
        <begin position="337"/>
        <end position="405"/>
    </location>
</feature>
<feature type="compositionally biased region" description="Polar residues" evidence="1">
    <location>
        <begin position="379"/>
        <end position="395"/>
    </location>
</feature>
<reference evidence="2 3" key="1">
    <citation type="submission" date="2021-06" db="EMBL/GenBank/DDBJ databases">
        <title>Halomicroarcula sp. a new haloarchaeum isolated from saline soil.</title>
        <authorList>
            <person name="Duran-Viseras A."/>
            <person name="Sanchez-Porro C."/>
            <person name="Ventosa A."/>
        </authorList>
    </citation>
    <scope>NUCLEOTIDE SEQUENCE [LARGE SCALE GENOMIC DNA]</scope>
    <source>
        <strain evidence="2 3">F13</strain>
    </source>
</reference>
<evidence type="ECO:0000313" key="2">
    <source>
        <dbReference type="EMBL" id="MBX0325245.1"/>
    </source>
</evidence>
<accession>A0AAW4PXJ4</accession>